<dbReference type="RefSeq" id="WP_253646086.1">
    <property type="nucleotide sequence ID" value="NZ_BAAAMO010000002.1"/>
</dbReference>
<protein>
    <submittedName>
        <fullName evidence="4">DUF5666 domain-containing protein</fullName>
    </submittedName>
</protein>
<keyword evidence="2" id="KW-0812">Transmembrane</keyword>
<accession>A0ABW3GAK0</accession>
<organism evidence="4 5">
    <name type="scientific">Williamsia deligens</name>
    <dbReference type="NCBI Taxonomy" id="321325"/>
    <lineage>
        <taxon>Bacteria</taxon>
        <taxon>Bacillati</taxon>
        <taxon>Actinomycetota</taxon>
        <taxon>Actinomycetes</taxon>
        <taxon>Mycobacteriales</taxon>
        <taxon>Nocardiaceae</taxon>
        <taxon>Williamsia</taxon>
    </lineage>
</organism>
<evidence type="ECO:0000256" key="2">
    <source>
        <dbReference type="SAM" id="Phobius"/>
    </source>
</evidence>
<evidence type="ECO:0000259" key="3">
    <source>
        <dbReference type="Pfam" id="PF18914"/>
    </source>
</evidence>
<feature type="domain" description="DUF5666" evidence="3">
    <location>
        <begin position="123"/>
        <end position="187"/>
    </location>
</feature>
<comment type="caution">
    <text evidence="4">The sequence shown here is derived from an EMBL/GenBank/DDBJ whole genome shotgun (WGS) entry which is preliminary data.</text>
</comment>
<proteinExistence type="predicted"/>
<keyword evidence="2" id="KW-0472">Membrane</keyword>
<gene>
    <name evidence="4" type="ORF">ACFQ04_09680</name>
</gene>
<feature type="transmembrane region" description="Helical" evidence="2">
    <location>
        <begin position="55"/>
        <end position="78"/>
    </location>
</feature>
<keyword evidence="5" id="KW-1185">Reference proteome</keyword>
<sequence>MTDTPENPGPQDEPTRQFETPPGSPPPAAPYTAGGDGQVVAGPPPRRRLTGATRVGVLAAAGGLVIGAVLGGLIGWGVTGDSGGSSRAAVAQASHSHRFGDGTGGTQNGGGQKRAHRARGVVGTIDAINGDSWTLTTAKGQNVTVTITASTAFGTTRTPQQRTDFAVGDRVAATGTRTDGALTATHVVKRTAPTTAPSSSAPVQPS</sequence>
<feature type="compositionally biased region" description="Gly residues" evidence="1">
    <location>
        <begin position="101"/>
        <end position="112"/>
    </location>
</feature>
<feature type="region of interest" description="Disordered" evidence="1">
    <location>
        <begin position="1"/>
        <end position="47"/>
    </location>
</feature>
<dbReference type="Proteomes" id="UP001597068">
    <property type="component" value="Unassembled WGS sequence"/>
</dbReference>
<feature type="region of interest" description="Disordered" evidence="1">
    <location>
        <begin position="95"/>
        <end position="114"/>
    </location>
</feature>
<dbReference type="InterPro" id="IPR043724">
    <property type="entry name" value="DUF5666"/>
</dbReference>
<dbReference type="EMBL" id="JBHTIL010000001">
    <property type="protein sequence ID" value="MFD0926006.1"/>
    <property type="molecule type" value="Genomic_DNA"/>
</dbReference>
<evidence type="ECO:0000256" key="1">
    <source>
        <dbReference type="SAM" id="MobiDB-lite"/>
    </source>
</evidence>
<evidence type="ECO:0000313" key="5">
    <source>
        <dbReference type="Proteomes" id="UP001597068"/>
    </source>
</evidence>
<name>A0ABW3GAK0_9NOCA</name>
<dbReference type="Pfam" id="PF18914">
    <property type="entry name" value="DUF5666"/>
    <property type="match status" value="1"/>
</dbReference>
<keyword evidence="2" id="KW-1133">Transmembrane helix</keyword>
<evidence type="ECO:0000313" key="4">
    <source>
        <dbReference type="EMBL" id="MFD0926006.1"/>
    </source>
</evidence>
<reference evidence="5" key="1">
    <citation type="journal article" date="2019" name="Int. J. Syst. Evol. Microbiol.">
        <title>The Global Catalogue of Microorganisms (GCM) 10K type strain sequencing project: providing services to taxonomists for standard genome sequencing and annotation.</title>
        <authorList>
            <consortium name="The Broad Institute Genomics Platform"/>
            <consortium name="The Broad Institute Genome Sequencing Center for Infectious Disease"/>
            <person name="Wu L."/>
            <person name="Ma J."/>
        </authorList>
    </citation>
    <scope>NUCLEOTIDE SEQUENCE [LARGE SCALE GENOMIC DNA]</scope>
    <source>
        <strain evidence="5">CCUG 50873</strain>
    </source>
</reference>